<organism evidence="2 3">
    <name type="scientific">Mycolicibacterium vanbaalenii</name>
    <name type="common">Mycobacterium vanbaalenii</name>
    <dbReference type="NCBI Taxonomy" id="110539"/>
    <lineage>
        <taxon>Bacteria</taxon>
        <taxon>Bacillati</taxon>
        <taxon>Actinomycetota</taxon>
        <taxon>Actinomycetes</taxon>
        <taxon>Mycobacteriales</taxon>
        <taxon>Mycobacteriaceae</taxon>
        <taxon>Mycolicibacterium</taxon>
    </lineage>
</organism>
<evidence type="ECO:0000313" key="3">
    <source>
        <dbReference type="Proteomes" id="UP000430146"/>
    </source>
</evidence>
<accession>A0A5S9R8Q0</accession>
<proteinExistence type="predicted"/>
<evidence type="ECO:0000256" key="1">
    <source>
        <dbReference type="SAM" id="MobiDB-lite"/>
    </source>
</evidence>
<feature type="region of interest" description="Disordered" evidence="1">
    <location>
        <begin position="77"/>
        <end position="230"/>
    </location>
</feature>
<feature type="compositionally biased region" description="Low complexity" evidence="1">
    <location>
        <begin position="78"/>
        <end position="112"/>
    </location>
</feature>
<evidence type="ECO:0000313" key="2">
    <source>
        <dbReference type="EMBL" id="CAA0135837.1"/>
    </source>
</evidence>
<dbReference type="EMBL" id="CACSIP010000058">
    <property type="protein sequence ID" value="CAA0135837.1"/>
    <property type="molecule type" value="Genomic_DNA"/>
</dbReference>
<dbReference type="RefSeq" id="WP_234897768.1">
    <property type="nucleotide sequence ID" value="NZ_CACSIP010000058.1"/>
</dbReference>
<protein>
    <submittedName>
        <fullName evidence="2">Uncharacterized protein</fullName>
    </submittedName>
</protein>
<sequence>MTAVQARHRFARKDALDRAQGFWAAKDLLDGGRSVGSPKHAQKGSSSYAANIGRVGALAVSLGIGFAVANSATGVALADSASDSSASDSGSGTPSQSTAASTSPSDGGGQDSDSGDSADQDNADADNADADAADAAAAADADNAAADAEAAAEAAEAEAEEADEDADSGESTAPDDDLDAGDDEAKDQGGAGSDSEEAGSQAIDAKRVSTVEESSAEGGTGQATDDAGQSYELDGDQQADVARSLEEEGSSVDPAYDVVGFSNVALADGGANASSEVSSLTPPEHEVGEVELFTAMVSTVLSPLLAPELPVPPSITDALLAWFRRVVTHTFFNKTPVVRSVTTEQIITGQVIIDIDAYDPNGDPLTYDIVQPVDGFVFRDVITGKFIYTPLTPVVGAAAPVEFEVIVRDDSENLTGGLGAIQKVLHAIARVFGLAEAENFTQAVSFNAEPILQLPPSLLAVGGLPYILGNDPVKLLSIAEIVDLDSSSLTSAVVTIGLGRQDGDTLGYAPPLGSTIEATWVNDWTLELTGLASLAQYEAALKAITFSTTDLGLLGRTVEITLTDEHDVNSLLPAVVVAAVLPAVHLPPSLVALGGLPYILGSDPVKLLSVAEIVDLDSSSLTSAVVTIGLGRQDGDTLGYAPPLGSTIEATWVNDWTLELTGLASLAQYEAALKAITFSTTDLGLLGRTVEINLTDDKDKESLLPAFVAVGVLPGIVIELPLLVTPIGVPIHIVGKAPVKLVSSVSIANADDGQLTGATVRIETLGRLSGDTLGYVAPEGNPITVVQTNAWTLTLSGVATVAQYEEALKAITFSASQVGLTRTVTITVTEADGDTNPIPGTVFANTIAPLPPTVVVLSLPPIHTIGKAGVRVAPVVEIGDLDSTTLTGATVKVGLGRQAGDTLGYAAPAGSPIIASWNGTDTLTLSGTGTIAQYEAALEAVTFSATGGALLPRTLTMNVIDDSGVSALVPAIVVAGVKNPDRPTVVVLGLAGLSFPNVGDTVKPITLATIVDFDSTVLTGATVTITGNRKSGDTLAYVPIAGNPVAVSSWNSSTGELTLSGTATISQYKQALEAVTFRATQFGGGILALFVTRTLQINVTDDSNLSALIPGFVTVEVYR</sequence>
<feature type="compositionally biased region" description="Acidic residues" evidence="1">
    <location>
        <begin position="113"/>
        <end position="132"/>
    </location>
</feature>
<dbReference type="Proteomes" id="UP000430146">
    <property type="component" value="Unassembled WGS sequence"/>
</dbReference>
<feature type="compositionally biased region" description="Low complexity" evidence="1">
    <location>
        <begin position="133"/>
        <end position="154"/>
    </location>
</feature>
<dbReference type="PANTHER" id="PTHR14139:SF2">
    <property type="entry name" value="CALSYNTENIN-1"/>
    <property type="match status" value="1"/>
</dbReference>
<keyword evidence="3" id="KW-1185">Reference proteome</keyword>
<dbReference type="PANTHER" id="PTHR14139">
    <property type="entry name" value="CALSYNTENIN"/>
    <property type="match status" value="1"/>
</dbReference>
<dbReference type="AlphaFoldDB" id="A0A5S9R8Q0"/>
<feature type="compositionally biased region" description="Acidic residues" evidence="1">
    <location>
        <begin position="155"/>
        <end position="185"/>
    </location>
</feature>
<name>A0A5S9R8Q0_MYCVN</name>
<gene>
    <name evidence="2" type="ORF">AELLOGFF_06420</name>
</gene>
<reference evidence="2 3" key="1">
    <citation type="submission" date="2019-11" db="EMBL/GenBank/DDBJ databases">
        <authorList>
            <person name="Holert J."/>
        </authorList>
    </citation>
    <scope>NUCLEOTIDE SEQUENCE [LARGE SCALE GENOMIC DNA]</scope>
    <source>
        <strain evidence="2">BC8_1</strain>
    </source>
</reference>